<dbReference type="EMBL" id="JAFKCV010000006">
    <property type="protein sequence ID" value="MBN7825974.1"/>
    <property type="molecule type" value="Genomic_DNA"/>
</dbReference>
<dbReference type="AlphaFoldDB" id="A0A939IRC9"/>
<comment type="caution">
    <text evidence="2">The sequence shown here is derived from an EMBL/GenBank/DDBJ whole genome shotgun (WGS) entry which is preliminary data.</text>
</comment>
<dbReference type="Proteomes" id="UP000664654">
    <property type="component" value="Unassembled WGS sequence"/>
</dbReference>
<evidence type="ECO:0008006" key="4">
    <source>
        <dbReference type="Google" id="ProtNLM"/>
    </source>
</evidence>
<protein>
    <recommendedName>
        <fullName evidence="4">Lipoprotein</fullName>
    </recommendedName>
</protein>
<accession>A0A939IRC9</accession>
<dbReference type="RefSeq" id="WP_206574087.1">
    <property type="nucleotide sequence ID" value="NZ_JAFKCV010000006.1"/>
</dbReference>
<sequence>MTLVLLALMLLSGCKTLPLGERAPVIDGMTDSTEGWQAYYLAIQSMDEQSLRDEVANQQKLQAQGGSAARLHLALLYSLPESAVGDPALARKALRALSQDGEIQLAGLLKLLMDQLEARMGLQQQLADLQSRLQQQTQQLKEQKHDNLSLKEQINALEQQLQQLKAIEQNILKREVVGNGN</sequence>
<evidence type="ECO:0000313" key="2">
    <source>
        <dbReference type="EMBL" id="MBN7825974.1"/>
    </source>
</evidence>
<evidence type="ECO:0000256" key="1">
    <source>
        <dbReference type="SAM" id="Coils"/>
    </source>
</evidence>
<organism evidence="2 3">
    <name type="scientific">Bowmanella dokdonensis</name>
    <dbReference type="NCBI Taxonomy" id="751969"/>
    <lineage>
        <taxon>Bacteria</taxon>
        <taxon>Pseudomonadati</taxon>
        <taxon>Pseudomonadota</taxon>
        <taxon>Gammaproteobacteria</taxon>
        <taxon>Alteromonadales</taxon>
        <taxon>Alteromonadaceae</taxon>
        <taxon>Bowmanella</taxon>
    </lineage>
</organism>
<gene>
    <name evidence="2" type="ORF">J0A66_12120</name>
</gene>
<reference evidence="2" key="1">
    <citation type="submission" date="2021-03" db="EMBL/GenBank/DDBJ databases">
        <title>novel species isolated from a fishpond in China.</title>
        <authorList>
            <person name="Lu H."/>
            <person name="Cai Z."/>
        </authorList>
    </citation>
    <scope>NUCLEOTIDE SEQUENCE</scope>
    <source>
        <strain evidence="2">JCM 30855</strain>
    </source>
</reference>
<keyword evidence="1" id="KW-0175">Coiled coil</keyword>
<evidence type="ECO:0000313" key="3">
    <source>
        <dbReference type="Proteomes" id="UP000664654"/>
    </source>
</evidence>
<feature type="coiled-coil region" evidence="1">
    <location>
        <begin position="112"/>
        <end position="174"/>
    </location>
</feature>
<proteinExistence type="predicted"/>
<name>A0A939IRC9_9ALTE</name>
<keyword evidence="3" id="KW-1185">Reference proteome</keyword>